<evidence type="ECO:0000256" key="1">
    <source>
        <dbReference type="ARBA" id="ARBA00007118"/>
    </source>
</evidence>
<feature type="region of interest" description="Disordered" evidence="3">
    <location>
        <begin position="169"/>
        <end position="194"/>
    </location>
</feature>
<reference evidence="5 6" key="1">
    <citation type="journal article" date="2011" name="Int. J. Syst. Evol. Microbiol.">
        <title>Zhongshania antarctica gen. nov., sp. nov. and Zhongshania guokunii sp. nov., gammaproteobacteria respectively isolated from coastal attached (fast) ice and surface seawater of the Antarctic.</title>
        <authorList>
            <person name="Li H.J."/>
            <person name="Zhang X.Y."/>
            <person name="Chen C.X."/>
            <person name="Zhang Y.J."/>
            <person name="Gao Z.M."/>
            <person name="Yu Y."/>
            <person name="Chen X.L."/>
            <person name="Chen B."/>
            <person name="Zhang Y.Z."/>
        </authorList>
    </citation>
    <scope>NUCLEOTIDE SEQUENCE [LARGE SCALE GENOMIC DNA]</scope>
    <source>
        <strain evidence="5 6">R06B22</strain>
    </source>
</reference>
<dbReference type="Proteomes" id="UP001557484">
    <property type="component" value="Unassembled WGS sequence"/>
</dbReference>
<dbReference type="InterPro" id="IPR000415">
    <property type="entry name" value="Nitroreductase-like"/>
</dbReference>
<feature type="compositionally biased region" description="Basic and acidic residues" evidence="3">
    <location>
        <begin position="175"/>
        <end position="194"/>
    </location>
</feature>
<protein>
    <submittedName>
        <fullName evidence="5">Nitroreductase family protein</fullName>
    </submittedName>
</protein>
<comment type="caution">
    <text evidence="5">The sequence shown here is derived from an EMBL/GenBank/DDBJ whole genome shotgun (WGS) entry which is preliminary data.</text>
</comment>
<sequence length="194" mass="21473">MSHPPLGRDPKEGVSALFYERWSPRAFANAALDDAAVARLIDAARWSPSCFNAQPWRFYTANASSNADRFGEFLNLLLEGNQSWAKDASVLGFLVGKKHFEHNGKPNASYALDCGAAWMAMTLQARQEGLYTHGMAGIKHADILEHLGLDAEQYEAVMGFAIGKKGEASQLDEGMQDKEFPSPRKPLDEIWLDK</sequence>
<organism evidence="5 6">
    <name type="scientific">Zhongshania arctica</name>
    <dbReference type="NCBI Taxonomy" id="3238302"/>
    <lineage>
        <taxon>Bacteria</taxon>
        <taxon>Pseudomonadati</taxon>
        <taxon>Pseudomonadota</taxon>
        <taxon>Gammaproteobacteria</taxon>
        <taxon>Cellvibrionales</taxon>
        <taxon>Spongiibacteraceae</taxon>
        <taxon>Zhongshania</taxon>
    </lineage>
</organism>
<evidence type="ECO:0000259" key="4">
    <source>
        <dbReference type="Pfam" id="PF00881"/>
    </source>
</evidence>
<accession>A0ABV3TSW5</accession>
<dbReference type="CDD" id="cd02138">
    <property type="entry name" value="TdsD-like"/>
    <property type="match status" value="1"/>
</dbReference>
<dbReference type="PANTHER" id="PTHR43673">
    <property type="entry name" value="NAD(P)H NITROREDUCTASE YDGI-RELATED"/>
    <property type="match status" value="1"/>
</dbReference>
<evidence type="ECO:0000256" key="2">
    <source>
        <dbReference type="ARBA" id="ARBA00023002"/>
    </source>
</evidence>
<evidence type="ECO:0000313" key="6">
    <source>
        <dbReference type="Proteomes" id="UP001557484"/>
    </source>
</evidence>
<dbReference type="Gene3D" id="3.40.109.10">
    <property type="entry name" value="NADH Oxidase"/>
    <property type="match status" value="1"/>
</dbReference>
<keyword evidence="6" id="KW-1185">Reference proteome</keyword>
<feature type="domain" description="Nitroreductase" evidence="4">
    <location>
        <begin position="20"/>
        <end position="69"/>
    </location>
</feature>
<name>A0ABV3TSW5_9GAMM</name>
<dbReference type="RefSeq" id="WP_368374819.1">
    <property type="nucleotide sequence ID" value="NZ_JBFRYB010000001.1"/>
</dbReference>
<keyword evidence="2" id="KW-0560">Oxidoreductase</keyword>
<proteinExistence type="inferred from homology"/>
<comment type="similarity">
    <text evidence="1">Belongs to the nitroreductase family.</text>
</comment>
<feature type="domain" description="Nitroreductase" evidence="4">
    <location>
        <begin position="79"/>
        <end position="164"/>
    </location>
</feature>
<gene>
    <name evidence="5" type="ORF">AB4875_04310</name>
</gene>
<dbReference type="SUPFAM" id="SSF55469">
    <property type="entry name" value="FMN-dependent nitroreductase-like"/>
    <property type="match status" value="1"/>
</dbReference>
<dbReference type="EMBL" id="JBFRYB010000001">
    <property type="protein sequence ID" value="MEX1664699.1"/>
    <property type="molecule type" value="Genomic_DNA"/>
</dbReference>
<dbReference type="PANTHER" id="PTHR43673:SF10">
    <property type="entry name" value="NADH DEHYDROGENASE_NAD(P)H NITROREDUCTASE XCC3605-RELATED"/>
    <property type="match status" value="1"/>
</dbReference>
<dbReference type="InterPro" id="IPR029479">
    <property type="entry name" value="Nitroreductase"/>
</dbReference>
<evidence type="ECO:0000256" key="3">
    <source>
        <dbReference type="SAM" id="MobiDB-lite"/>
    </source>
</evidence>
<evidence type="ECO:0000313" key="5">
    <source>
        <dbReference type="EMBL" id="MEX1664699.1"/>
    </source>
</evidence>
<dbReference type="Pfam" id="PF00881">
    <property type="entry name" value="Nitroreductase"/>
    <property type="match status" value="2"/>
</dbReference>